<dbReference type="FunFam" id="1.10.10.10:FF:000214">
    <property type="entry name" value="Methylated-DNA--protein-cysteine methyltransferase"/>
    <property type="match status" value="1"/>
</dbReference>
<evidence type="ECO:0000313" key="11">
    <source>
        <dbReference type="Proteomes" id="UP000661507"/>
    </source>
</evidence>
<dbReference type="RefSeq" id="WP_229681196.1">
    <property type="nucleotide sequence ID" value="NZ_BMKW01000003.1"/>
</dbReference>
<evidence type="ECO:0000256" key="6">
    <source>
        <dbReference type="ARBA" id="ARBA00022763"/>
    </source>
</evidence>
<dbReference type="InterPro" id="IPR036388">
    <property type="entry name" value="WH-like_DNA-bd_sf"/>
</dbReference>
<evidence type="ECO:0000256" key="7">
    <source>
        <dbReference type="ARBA" id="ARBA00023204"/>
    </source>
</evidence>
<dbReference type="NCBIfam" id="TIGR00589">
    <property type="entry name" value="ogt"/>
    <property type="match status" value="1"/>
</dbReference>
<comment type="catalytic activity">
    <reaction evidence="1">
        <text>a 4-O-methyl-thymidine in DNA + L-cysteinyl-[protein] = a thymidine in DNA + S-methyl-L-cysteinyl-[protein]</text>
        <dbReference type="Rhea" id="RHEA:53428"/>
        <dbReference type="Rhea" id="RHEA-COMP:10131"/>
        <dbReference type="Rhea" id="RHEA-COMP:10132"/>
        <dbReference type="Rhea" id="RHEA-COMP:13555"/>
        <dbReference type="Rhea" id="RHEA-COMP:13556"/>
        <dbReference type="ChEBI" id="CHEBI:29950"/>
        <dbReference type="ChEBI" id="CHEBI:82612"/>
        <dbReference type="ChEBI" id="CHEBI:137386"/>
        <dbReference type="ChEBI" id="CHEBI:137387"/>
        <dbReference type="EC" id="2.1.1.63"/>
    </reaction>
</comment>
<dbReference type="InterPro" id="IPR001497">
    <property type="entry name" value="MethylDNA_cys_MeTrfase_AS"/>
</dbReference>
<dbReference type="EC" id="2.1.1.63" evidence="3"/>
<dbReference type="Gene3D" id="1.10.10.10">
    <property type="entry name" value="Winged helix-like DNA-binding domain superfamily/Winged helix DNA-binding domain"/>
    <property type="match status" value="1"/>
</dbReference>
<organism evidence="10 11">
    <name type="scientific">Neoroseomonas lacus</name>
    <dbReference type="NCBI Taxonomy" id="287609"/>
    <lineage>
        <taxon>Bacteria</taxon>
        <taxon>Pseudomonadati</taxon>
        <taxon>Pseudomonadota</taxon>
        <taxon>Alphaproteobacteria</taxon>
        <taxon>Acetobacterales</taxon>
        <taxon>Acetobacteraceae</taxon>
        <taxon>Neoroseomonas</taxon>
    </lineage>
</organism>
<comment type="catalytic activity">
    <reaction evidence="8">
        <text>a 6-O-methyl-2'-deoxyguanosine in DNA + L-cysteinyl-[protein] = S-methyl-L-cysteinyl-[protein] + a 2'-deoxyguanosine in DNA</text>
        <dbReference type="Rhea" id="RHEA:24000"/>
        <dbReference type="Rhea" id="RHEA-COMP:10131"/>
        <dbReference type="Rhea" id="RHEA-COMP:10132"/>
        <dbReference type="Rhea" id="RHEA-COMP:11367"/>
        <dbReference type="Rhea" id="RHEA-COMP:11368"/>
        <dbReference type="ChEBI" id="CHEBI:29950"/>
        <dbReference type="ChEBI" id="CHEBI:82612"/>
        <dbReference type="ChEBI" id="CHEBI:85445"/>
        <dbReference type="ChEBI" id="CHEBI:85448"/>
        <dbReference type="EC" id="2.1.1.63"/>
    </reaction>
</comment>
<dbReference type="GO" id="GO:0003908">
    <property type="term" value="F:methylated-DNA-[protein]-cysteine S-methyltransferase activity"/>
    <property type="evidence" value="ECO:0007669"/>
    <property type="project" value="UniProtKB-EC"/>
</dbReference>
<keyword evidence="4" id="KW-0489">Methyltransferase</keyword>
<dbReference type="GO" id="GO:0006281">
    <property type="term" value="P:DNA repair"/>
    <property type="evidence" value="ECO:0007669"/>
    <property type="project" value="UniProtKB-KW"/>
</dbReference>
<evidence type="ECO:0000256" key="8">
    <source>
        <dbReference type="ARBA" id="ARBA00049348"/>
    </source>
</evidence>
<dbReference type="Pfam" id="PF01035">
    <property type="entry name" value="DNA_binding_1"/>
    <property type="match status" value="1"/>
</dbReference>
<dbReference type="InterPro" id="IPR014048">
    <property type="entry name" value="MethylDNA_cys_MeTrfase_DNA-bd"/>
</dbReference>
<accession>A0A917NKZ9</accession>
<keyword evidence="11" id="KW-1185">Reference proteome</keyword>
<dbReference type="SUPFAM" id="SSF46767">
    <property type="entry name" value="Methylated DNA-protein cysteine methyltransferase, C-terminal domain"/>
    <property type="match status" value="1"/>
</dbReference>
<proteinExistence type="inferred from homology"/>
<keyword evidence="5" id="KW-0808">Transferase</keyword>
<comment type="similarity">
    <text evidence="2">Belongs to the MGMT family.</text>
</comment>
<evidence type="ECO:0000256" key="2">
    <source>
        <dbReference type="ARBA" id="ARBA00008711"/>
    </source>
</evidence>
<gene>
    <name evidence="10" type="ORF">GCM10011320_15170</name>
</gene>
<feature type="domain" description="Methylated-DNA-[protein]-cysteine S-methyltransferase DNA binding" evidence="9">
    <location>
        <begin position="12"/>
        <end position="91"/>
    </location>
</feature>
<dbReference type="PROSITE" id="PS00374">
    <property type="entry name" value="MGMT"/>
    <property type="match status" value="1"/>
</dbReference>
<reference evidence="10" key="2">
    <citation type="submission" date="2020-09" db="EMBL/GenBank/DDBJ databases">
        <authorList>
            <person name="Sun Q."/>
            <person name="Zhou Y."/>
        </authorList>
    </citation>
    <scope>NUCLEOTIDE SEQUENCE</scope>
    <source>
        <strain evidence="10">CGMCC 1.3617</strain>
    </source>
</reference>
<dbReference type="GO" id="GO:0032259">
    <property type="term" value="P:methylation"/>
    <property type="evidence" value="ECO:0007669"/>
    <property type="project" value="UniProtKB-KW"/>
</dbReference>
<evidence type="ECO:0000256" key="4">
    <source>
        <dbReference type="ARBA" id="ARBA00022603"/>
    </source>
</evidence>
<dbReference type="EMBL" id="BMKW01000003">
    <property type="protein sequence ID" value="GGJ09129.1"/>
    <property type="molecule type" value="Genomic_DNA"/>
</dbReference>
<evidence type="ECO:0000256" key="3">
    <source>
        <dbReference type="ARBA" id="ARBA00011918"/>
    </source>
</evidence>
<keyword evidence="6" id="KW-0227">DNA damage</keyword>
<dbReference type="CDD" id="cd06445">
    <property type="entry name" value="ATase"/>
    <property type="match status" value="1"/>
</dbReference>
<dbReference type="Proteomes" id="UP000661507">
    <property type="component" value="Unassembled WGS sequence"/>
</dbReference>
<protein>
    <recommendedName>
        <fullName evidence="3">methylated-DNA--[protein]-cysteine S-methyltransferase</fullName>
        <ecNumber evidence="3">2.1.1.63</ecNumber>
    </recommendedName>
</protein>
<dbReference type="PANTHER" id="PTHR10815">
    <property type="entry name" value="METHYLATED-DNA--PROTEIN-CYSTEINE METHYLTRANSFERASE"/>
    <property type="match status" value="1"/>
</dbReference>
<dbReference type="InterPro" id="IPR036217">
    <property type="entry name" value="MethylDNA_cys_MeTrfase_DNAb"/>
</dbReference>
<sequence length="93" mass="9892">MPNLPLDLRGTPFQRDVWAALRDIPPGRTETYSQVAARIGRPGAARAVARACAANPVALLVPCHRVVPAAGGTGGWRWGAARKRTLLAREAAQ</sequence>
<evidence type="ECO:0000313" key="10">
    <source>
        <dbReference type="EMBL" id="GGJ09129.1"/>
    </source>
</evidence>
<reference evidence="10" key="1">
    <citation type="journal article" date="2014" name="Int. J. Syst. Evol. Microbiol.">
        <title>Complete genome sequence of Corynebacterium casei LMG S-19264T (=DSM 44701T), isolated from a smear-ripened cheese.</title>
        <authorList>
            <consortium name="US DOE Joint Genome Institute (JGI-PGF)"/>
            <person name="Walter F."/>
            <person name="Albersmeier A."/>
            <person name="Kalinowski J."/>
            <person name="Ruckert C."/>
        </authorList>
    </citation>
    <scope>NUCLEOTIDE SEQUENCE</scope>
    <source>
        <strain evidence="10">CGMCC 1.3617</strain>
    </source>
</reference>
<evidence type="ECO:0000256" key="1">
    <source>
        <dbReference type="ARBA" id="ARBA00001286"/>
    </source>
</evidence>
<evidence type="ECO:0000256" key="5">
    <source>
        <dbReference type="ARBA" id="ARBA00022679"/>
    </source>
</evidence>
<keyword evidence="7" id="KW-0234">DNA repair</keyword>
<name>A0A917NKZ9_9PROT</name>
<dbReference type="PANTHER" id="PTHR10815:SF14">
    <property type="entry name" value="BIFUNCTIONAL TRANSCRIPTIONAL ACTIVATOR_DNA REPAIR ENZYME ADA"/>
    <property type="match status" value="1"/>
</dbReference>
<dbReference type="AlphaFoldDB" id="A0A917NKZ9"/>
<evidence type="ECO:0000259" key="9">
    <source>
        <dbReference type="Pfam" id="PF01035"/>
    </source>
</evidence>
<comment type="caution">
    <text evidence="10">The sequence shown here is derived from an EMBL/GenBank/DDBJ whole genome shotgun (WGS) entry which is preliminary data.</text>
</comment>